<proteinExistence type="predicted"/>
<gene>
    <name evidence="2" type="primary">106085967</name>
</gene>
<accession>A0A1I8PLP0</accession>
<sequence length="155" mass="17837">MLAMKFLVVLMSMACSMVLVQGRLLVVGDVSIKMTKDHFRCDHLACPKSTHRCVVVKENQPNDLSNVLRSNICYSRSHKVLKKSLTYETSKDNKEIRQLFEVSRDGHANVLSSTDFDEMEFSKKYSQFQKGLSKNADKLNRNLEKVEHKLEHIFA</sequence>
<dbReference type="Proteomes" id="UP000095300">
    <property type="component" value="Unassembled WGS sequence"/>
</dbReference>
<feature type="signal peptide" evidence="1">
    <location>
        <begin position="1"/>
        <end position="22"/>
    </location>
</feature>
<feature type="chain" id="PRO_5009326840" evidence="1">
    <location>
        <begin position="23"/>
        <end position="155"/>
    </location>
</feature>
<dbReference type="VEuPathDB" id="VectorBase:SCAU009195"/>
<dbReference type="EnsemblMetazoa" id="SCAU009195-RA">
    <property type="protein sequence ID" value="SCAU009195-PA"/>
    <property type="gene ID" value="SCAU009195"/>
</dbReference>
<name>A0A1I8PLP0_STOCA</name>
<dbReference type="KEGG" id="scac:106085967"/>
<dbReference type="AlphaFoldDB" id="A0A1I8PLP0"/>
<keyword evidence="3" id="KW-1185">Reference proteome</keyword>
<evidence type="ECO:0000313" key="3">
    <source>
        <dbReference type="Proteomes" id="UP000095300"/>
    </source>
</evidence>
<keyword evidence="1" id="KW-0732">Signal</keyword>
<evidence type="ECO:0000256" key="1">
    <source>
        <dbReference type="SAM" id="SignalP"/>
    </source>
</evidence>
<reference evidence="2" key="1">
    <citation type="submission" date="2020-05" db="UniProtKB">
        <authorList>
            <consortium name="EnsemblMetazoa"/>
        </authorList>
    </citation>
    <scope>IDENTIFICATION</scope>
    <source>
        <strain evidence="2">USDA</strain>
    </source>
</reference>
<evidence type="ECO:0000313" key="2">
    <source>
        <dbReference type="EnsemblMetazoa" id="SCAU009195-PA"/>
    </source>
</evidence>
<protein>
    <submittedName>
        <fullName evidence="2">Uncharacterized protein</fullName>
    </submittedName>
</protein>
<organism evidence="2 3">
    <name type="scientific">Stomoxys calcitrans</name>
    <name type="common">Stable fly</name>
    <name type="synonym">Conops calcitrans</name>
    <dbReference type="NCBI Taxonomy" id="35570"/>
    <lineage>
        <taxon>Eukaryota</taxon>
        <taxon>Metazoa</taxon>
        <taxon>Ecdysozoa</taxon>
        <taxon>Arthropoda</taxon>
        <taxon>Hexapoda</taxon>
        <taxon>Insecta</taxon>
        <taxon>Pterygota</taxon>
        <taxon>Neoptera</taxon>
        <taxon>Endopterygota</taxon>
        <taxon>Diptera</taxon>
        <taxon>Brachycera</taxon>
        <taxon>Muscomorpha</taxon>
        <taxon>Muscoidea</taxon>
        <taxon>Muscidae</taxon>
        <taxon>Stomoxys</taxon>
    </lineage>
</organism>